<accession>A0ABQ2XK25</accession>
<organism evidence="2 3">
    <name type="scientific">Undibacterium macrobrachii</name>
    <dbReference type="NCBI Taxonomy" id="1119058"/>
    <lineage>
        <taxon>Bacteria</taxon>
        <taxon>Pseudomonadati</taxon>
        <taxon>Pseudomonadota</taxon>
        <taxon>Betaproteobacteria</taxon>
        <taxon>Burkholderiales</taxon>
        <taxon>Oxalobacteraceae</taxon>
        <taxon>Undibacterium</taxon>
    </lineage>
</organism>
<dbReference type="EMBL" id="BMYT01000005">
    <property type="protein sequence ID" value="GGX21175.1"/>
    <property type="molecule type" value="Genomic_DNA"/>
</dbReference>
<dbReference type="Pfam" id="PF08867">
    <property type="entry name" value="FRG"/>
    <property type="match status" value="1"/>
</dbReference>
<sequence>MNNLYHGQYIGIFRYSGTLFTLMLNADTDRPGVGIGYINTAENESFIYECFEVFEVNKVINGKAKRSIPLEVLHGIKNKTEIQDNSIYEFKLDRSTDRHSLTASDQNPENIEFIDCLSESAEHEATSLDSWQDYKDFVSNMYSRDRAAVFRGVSRKSFKLRTSFHRLGRTNLERYRHEDLPVFGDLAETIGGVNVGNENGAMWAYAQHHGFPTPLLDWSESAYVAAYFALSDRLNSIEDEEPARIYILSGSYVLEHSPQFLNLSETAPRINIFKPKSKGNQRLIFQRGLFLISNVIDIESYLMKVSTNKQQGVSPLTIVDIPASEARRAIADLAFMGTHAMSLFPGLDGATKFAMNKQFFKP</sequence>
<proteinExistence type="predicted"/>
<gene>
    <name evidence="2" type="ORF">GCM10011282_29160</name>
</gene>
<keyword evidence="3" id="KW-1185">Reference proteome</keyword>
<dbReference type="RefSeq" id="WP_189346896.1">
    <property type="nucleotide sequence ID" value="NZ_BMYT01000005.1"/>
</dbReference>
<name>A0ABQ2XK25_9BURK</name>
<reference evidence="3" key="1">
    <citation type="journal article" date="2019" name="Int. J. Syst. Evol. Microbiol.">
        <title>The Global Catalogue of Microorganisms (GCM) 10K type strain sequencing project: providing services to taxonomists for standard genome sequencing and annotation.</title>
        <authorList>
            <consortium name="The Broad Institute Genomics Platform"/>
            <consortium name="The Broad Institute Genome Sequencing Center for Infectious Disease"/>
            <person name="Wu L."/>
            <person name="Ma J."/>
        </authorList>
    </citation>
    <scope>NUCLEOTIDE SEQUENCE [LARGE SCALE GENOMIC DNA]</scope>
    <source>
        <strain evidence="3">KCTC 23916</strain>
    </source>
</reference>
<evidence type="ECO:0000259" key="1">
    <source>
        <dbReference type="SMART" id="SM00901"/>
    </source>
</evidence>
<dbReference type="SMART" id="SM00901">
    <property type="entry name" value="FRG"/>
    <property type="match status" value="1"/>
</dbReference>
<comment type="caution">
    <text evidence="2">The sequence shown here is derived from an EMBL/GenBank/DDBJ whole genome shotgun (WGS) entry which is preliminary data.</text>
</comment>
<protein>
    <recommendedName>
        <fullName evidence="1">FRG domain-containing protein</fullName>
    </recommendedName>
</protein>
<dbReference type="InterPro" id="IPR014966">
    <property type="entry name" value="FRG-dom"/>
</dbReference>
<dbReference type="Proteomes" id="UP000620127">
    <property type="component" value="Unassembled WGS sequence"/>
</dbReference>
<feature type="domain" description="FRG" evidence="1">
    <location>
        <begin position="144"/>
        <end position="246"/>
    </location>
</feature>
<evidence type="ECO:0000313" key="2">
    <source>
        <dbReference type="EMBL" id="GGX21175.1"/>
    </source>
</evidence>
<evidence type="ECO:0000313" key="3">
    <source>
        <dbReference type="Proteomes" id="UP000620127"/>
    </source>
</evidence>